<evidence type="ECO:0000313" key="3">
    <source>
        <dbReference type="Proteomes" id="UP000215224"/>
    </source>
</evidence>
<dbReference type="Pfam" id="PF00583">
    <property type="entry name" value="Acetyltransf_1"/>
    <property type="match status" value="1"/>
</dbReference>
<dbReference type="CDD" id="cd04301">
    <property type="entry name" value="NAT_SF"/>
    <property type="match status" value="2"/>
</dbReference>
<feature type="domain" description="N-acetyltransferase" evidence="1">
    <location>
        <begin position="3"/>
        <end position="161"/>
    </location>
</feature>
<name>A0A223KNC3_9BACI</name>
<sequence>MKIQIRSWKDWDGSWQEFIPLWNQNLAESFPITELLFERNLVANEWVNEEASFVALENSRVVGFLVSKRDTEQGGCWISAILVDKEFRGLGIGSGMLREFEQQMSGADVLVGMDPYHLFPGIPSERTETIRFFQSQGYQVEGSAYDLRTSISDYAGKYPLQEGYSVRRLREGEQSTLLSLIQANFSQRWYDDTLAFLRKDRRVDGTVGLFKEDALIGFAHVHTFNDGYIGPSIFWKELLKEKYGGLGPIGVAKEYQGKGLGTSYFEQIVLLLQKEGVEDMVVDWTILLNYYGKFGFQPWKQYTHASKKQ</sequence>
<proteinExistence type="predicted"/>
<dbReference type="STRING" id="1314751.GCA_001591425_00089"/>
<dbReference type="GO" id="GO:0016747">
    <property type="term" value="F:acyltransferase activity, transferring groups other than amino-acyl groups"/>
    <property type="evidence" value="ECO:0007669"/>
    <property type="project" value="InterPro"/>
</dbReference>
<dbReference type="InterPro" id="IPR016181">
    <property type="entry name" value="Acyl_CoA_acyltransferase"/>
</dbReference>
<dbReference type="InterPro" id="IPR000182">
    <property type="entry name" value="GNAT_dom"/>
</dbReference>
<keyword evidence="3" id="KW-1185">Reference proteome</keyword>
<feature type="domain" description="N-acetyltransferase" evidence="1">
    <location>
        <begin position="164"/>
        <end position="309"/>
    </location>
</feature>
<organism evidence="2 3">
    <name type="scientific">Sutcliffiella cohnii</name>
    <dbReference type="NCBI Taxonomy" id="33932"/>
    <lineage>
        <taxon>Bacteria</taxon>
        <taxon>Bacillati</taxon>
        <taxon>Bacillota</taxon>
        <taxon>Bacilli</taxon>
        <taxon>Bacillales</taxon>
        <taxon>Bacillaceae</taxon>
        <taxon>Sutcliffiella</taxon>
    </lineage>
</organism>
<protein>
    <recommendedName>
        <fullName evidence="1">N-acetyltransferase domain-containing protein</fullName>
    </recommendedName>
</protein>
<dbReference type="EMBL" id="CP018866">
    <property type="protein sequence ID" value="AST90864.1"/>
    <property type="molecule type" value="Genomic_DNA"/>
</dbReference>
<gene>
    <name evidence="2" type="ORF">BC6307_05980</name>
</gene>
<dbReference type="Proteomes" id="UP000215224">
    <property type="component" value="Chromosome"/>
</dbReference>
<dbReference type="Gene3D" id="3.40.630.30">
    <property type="match status" value="2"/>
</dbReference>
<dbReference type="SUPFAM" id="SSF55729">
    <property type="entry name" value="Acyl-CoA N-acyltransferases (Nat)"/>
    <property type="match status" value="1"/>
</dbReference>
<reference evidence="2 3" key="1">
    <citation type="submission" date="2016-12" db="EMBL/GenBank/DDBJ databases">
        <title>The whole genome sequencing and assembly of Bacillus cohnii DSM 6307T strain.</title>
        <authorList>
            <person name="Lee Y.-J."/>
            <person name="Yi H."/>
            <person name="Bahn Y.-S."/>
            <person name="Kim J.F."/>
            <person name="Lee D.-W."/>
        </authorList>
    </citation>
    <scope>NUCLEOTIDE SEQUENCE [LARGE SCALE GENOMIC DNA]</scope>
    <source>
        <strain evidence="2 3">DSM 6307</strain>
    </source>
</reference>
<accession>A0A223KNC3</accession>
<dbReference type="PROSITE" id="PS51186">
    <property type="entry name" value="GNAT"/>
    <property type="match status" value="2"/>
</dbReference>
<dbReference type="KEGG" id="bcoh:BC6307_05980"/>
<dbReference type="PANTHER" id="PTHR43617">
    <property type="entry name" value="L-AMINO ACID N-ACETYLTRANSFERASE"/>
    <property type="match status" value="1"/>
</dbReference>
<dbReference type="AlphaFoldDB" id="A0A223KNC3"/>
<evidence type="ECO:0000259" key="1">
    <source>
        <dbReference type="PROSITE" id="PS51186"/>
    </source>
</evidence>
<dbReference type="InterPro" id="IPR050276">
    <property type="entry name" value="MshD_Acetyltransferase"/>
</dbReference>
<dbReference type="Pfam" id="PF13508">
    <property type="entry name" value="Acetyltransf_7"/>
    <property type="match status" value="1"/>
</dbReference>
<evidence type="ECO:0000313" key="2">
    <source>
        <dbReference type="EMBL" id="AST90864.1"/>
    </source>
</evidence>
<dbReference type="RefSeq" id="WP_066410776.1">
    <property type="nucleotide sequence ID" value="NZ_CP018866.1"/>
</dbReference>